<dbReference type="EMBL" id="JBHTAR010000011">
    <property type="protein sequence ID" value="MFC7198770.1"/>
    <property type="molecule type" value="Genomic_DNA"/>
</dbReference>
<dbReference type="InterPro" id="IPR050118">
    <property type="entry name" value="Pur/Pyrimidine_PRTase"/>
</dbReference>
<dbReference type="PANTHER" id="PTHR43864">
    <property type="entry name" value="HYPOXANTHINE/GUANINE PHOSPHORIBOSYLTRANSFERASE"/>
    <property type="match status" value="1"/>
</dbReference>
<dbReference type="RefSeq" id="WP_279528728.1">
    <property type="nucleotide sequence ID" value="NZ_CP122312.1"/>
</dbReference>
<dbReference type="InterPro" id="IPR029057">
    <property type="entry name" value="PRTase-like"/>
</dbReference>
<keyword evidence="1 4" id="KW-0808">Transferase</keyword>
<dbReference type="CDD" id="cd06223">
    <property type="entry name" value="PRTases_typeI"/>
    <property type="match status" value="1"/>
</dbReference>
<feature type="domain" description="Phosphoribosyltransferase" evidence="3">
    <location>
        <begin position="38"/>
        <end position="152"/>
    </location>
</feature>
<dbReference type="GO" id="GO:0003999">
    <property type="term" value="F:adenine phosphoribosyltransferase activity"/>
    <property type="evidence" value="ECO:0007669"/>
    <property type="project" value="UniProtKB-EC"/>
</dbReference>
<keyword evidence="4" id="KW-0328">Glycosyltransferase</keyword>
<gene>
    <name evidence="4" type="ORF">ACFQJ9_04935</name>
</gene>
<evidence type="ECO:0000313" key="4">
    <source>
        <dbReference type="EMBL" id="MFC7198770.1"/>
    </source>
</evidence>
<dbReference type="EC" id="2.4.2.7" evidence="4"/>
<organism evidence="4 5">
    <name type="scientific">Halospeciosus flavus</name>
    <dbReference type="NCBI Taxonomy" id="3032283"/>
    <lineage>
        <taxon>Archaea</taxon>
        <taxon>Methanobacteriati</taxon>
        <taxon>Methanobacteriota</taxon>
        <taxon>Stenosarchaea group</taxon>
        <taxon>Halobacteria</taxon>
        <taxon>Halobacteriales</taxon>
        <taxon>Halobacteriaceae</taxon>
        <taxon>Halospeciosus</taxon>
    </lineage>
</organism>
<reference evidence="4 5" key="1">
    <citation type="journal article" date="2019" name="Int. J. Syst. Evol. Microbiol.">
        <title>The Global Catalogue of Microorganisms (GCM) 10K type strain sequencing project: providing services to taxonomists for standard genome sequencing and annotation.</title>
        <authorList>
            <consortium name="The Broad Institute Genomics Platform"/>
            <consortium name="The Broad Institute Genome Sequencing Center for Infectious Disease"/>
            <person name="Wu L."/>
            <person name="Ma J."/>
        </authorList>
    </citation>
    <scope>NUCLEOTIDE SEQUENCE [LARGE SCALE GENOMIC DNA]</scope>
    <source>
        <strain evidence="4 5">XZGYJ-43</strain>
    </source>
</reference>
<evidence type="ECO:0000256" key="1">
    <source>
        <dbReference type="ARBA" id="ARBA00022679"/>
    </source>
</evidence>
<dbReference type="Gene3D" id="3.40.50.2020">
    <property type="match status" value="1"/>
</dbReference>
<protein>
    <submittedName>
        <fullName evidence="4">Adenine phosphoribosyltransferase</fullName>
        <ecNumber evidence="4">2.4.2.7</ecNumber>
    </submittedName>
</protein>
<name>A0ABD5Z0R8_9EURY</name>
<keyword evidence="2" id="KW-0660">Purine salvage</keyword>
<dbReference type="InterPro" id="IPR000836">
    <property type="entry name" value="PRTase_dom"/>
</dbReference>
<evidence type="ECO:0000313" key="5">
    <source>
        <dbReference type="Proteomes" id="UP001596447"/>
    </source>
</evidence>
<dbReference type="Pfam" id="PF00156">
    <property type="entry name" value="Pribosyltran"/>
    <property type="match status" value="1"/>
</dbReference>
<dbReference type="GO" id="GO:0006166">
    <property type="term" value="P:purine ribonucleoside salvage"/>
    <property type="evidence" value="ECO:0007669"/>
    <property type="project" value="UniProtKB-KW"/>
</dbReference>
<accession>A0ABD5Z0R8</accession>
<evidence type="ECO:0000259" key="3">
    <source>
        <dbReference type="Pfam" id="PF00156"/>
    </source>
</evidence>
<keyword evidence="5" id="KW-1185">Reference proteome</keyword>
<dbReference type="NCBIfam" id="NF002635">
    <property type="entry name" value="PRK02304.1-4"/>
    <property type="match status" value="1"/>
</dbReference>
<dbReference type="AlphaFoldDB" id="A0ABD5Z0R8"/>
<comment type="caution">
    <text evidence="4">The sequence shown here is derived from an EMBL/GenBank/DDBJ whole genome shotgun (WGS) entry which is preliminary data.</text>
</comment>
<dbReference type="PANTHER" id="PTHR43864:SF1">
    <property type="entry name" value="XANTHINE PHOSPHORIBOSYLTRANSFERASE"/>
    <property type="match status" value="1"/>
</dbReference>
<dbReference type="SUPFAM" id="SSF53271">
    <property type="entry name" value="PRTase-like"/>
    <property type="match status" value="1"/>
</dbReference>
<dbReference type="Proteomes" id="UP001596447">
    <property type="component" value="Unassembled WGS sequence"/>
</dbReference>
<evidence type="ECO:0000256" key="2">
    <source>
        <dbReference type="ARBA" id="ARBA00022726"/>
    </source>
</evidence>
<sequence length="183" mass="19512">MKRLLTSVEEAPVVERDGYHYLVHPISNGLPTLDPALIREVVNGIVETTALEDVDKIVSPVTMGIHVAAAVSLVTDIPLVVVRDREYGLPGEASFERPDGETLYVNDVQAGDRVLVLDDLVSTGESLAAVVEALADVGAEVVDVSVVVRRVDTDTVLTDLDVSSLVDVHVHADGAEVVDIVEL</sequence>
<proteinExistence type="predicted"/>